<dbReference type="eggNOG" id="ENOG5031IZQ">
    <property type="taxonomic scope" value="Bacteria"/>
</dbReference>
<gene>
    <name evidence="2" type="ORF">HMPREF0291_10650</name>
</gene>
<dbReference type="PROSITE" id="PS00134">
    <property type="entry name" value="TRYPSIN_HIS"/>
    <property type="match status" value="1"/>
</dbReference>
<evidence type="ECO:0008006" key="4">
    <source>
        <dbReference type="Google" id="ProtNLM"/>
    </source>
</evidence>
<dbReference type="SUPFAM" id="SSF50494">
    <property type="entry name" value="Trypsin-like serine proteases"/>
    <property type="match status" value="1"/>
</dbReference>
<dbReference type="GO" id="GO:0004252">
    <property type="term" value="F:serine-type endopeptidase activity"/>
    <property type="evidence" value="ECO:0007669"/>
    <property type="project" value="InterPro"/>
</dbReference>
<dbReference type="InterPro" id="IPR043504">
    <property type="entry name" value="Peptidase_S1_PA_chymotrypsin"/>
</dbReference>
<proteinExistence type="predicted"/>
<dbReference type="InterPro" id="IPR009003">
    <property type="entry name" value="Peptidase_S1_PA"/>
</dbReference>
<evidence type="ECO:0000313" key="2">
    <source>
        <dbReference type="EMBL" id="EFK55392.1"/>
    </source>
</evidence>
<organism evidence="2 3">
    <name type="scientific">Corynebacterium genitalium ATCC 33030</name>
    <dbReference type="NCBI Taxonomy" id="585529"/>
    <lineage>
        <taxon>Bacteria</taxon>
        <taxon>Bacillati</taxon>
        <taxon>Actinomycetota</taxon>
        <taxon>Actinomycetes</taxon>
        <taxon>Mycobacteriales</taxon>
        <taxon>Corynebacteriaceae</taxon>
        <taxon>Corynebacterium</taxon>
    </lineage>
</organism>
<protein>
    <recommendedName>
        <fullName evidence="4">Tat pathway signal sequence domain protein</fullName>
    </recommendedName>
</protein>
<keyword evidence="3" id="KW-1185">Reference proteome</keyword>
<dbReference type="PROSITE" id="PS51257">
    <property type="entry name" value="PROKAR_LIPOPROTEIN"/>
    <property type="match status" value="1"/>
</dbReference>
<dbReference type="STRING" id="585529.HMPREF0291_10650"/>
<dbReference type="RefSeq" id="WP_005287883.1">
    <property type="nucleotide sequence ID" value="NZ_CM000961.1"/>
</dbReference>
<dbReference type="OrthoDB" id="4519518at2"/>
<dbReference type="HOGENOM" id="CLU_1118699_0_0_11"/>
<dbReference type="AlphaFoldDB" id="D7W9B2"/>
<reference evidence="2" key="1">
    <citation type="submission" date="2010-06" db="EMBL/GenBank/DDBJ databases">
        <authorList>
            <person name="Muzny D."/>
            <person name="Qin X."/>
            <person name="Buhay C."/>
            <person name="Dugan-Rocha S."/>
            <person name="Ding Y."/>
            <person name="Chen G."/>
            <person name="Hawes A."/>
            <person name="Holder M."/>
            <person name="Jhangiani S."/>
            <person name="Johnson A."/>
            <person name="Khan Z."/>
            <person name="Li Z."/>
            <person name="Liu W."/>
            <person name="Liu X."/>
            <person name="Perez L."/>
            <person name="Shen H."/>
            <person name="Wang Q."/>
            <person name="Watt J."/>
            <person name="Xi L."/>
            <person name="Xin Y."/>
            <person name="Zhou J."/>
            <person name="Deng J."/>
            <person name="Jiang H."/>
            <person name="Liu Y."/>
            <person name="Qu J."/>
            <person name="Song X.-Z."/>
            <person name="Zhang L."/>
            <person name="Villasana D."/>
            <person name="Johnson A."/>
            <person name="Liu J."/>
            <person name="Liyanage D."/>
            <person name="Lorensuhewa L."/>
            <person name="Robinson T."/>
            <person name="Song A."/>
            <person name="Song B.-B."/>
            <person name="Dinh H."/>
            <person name="Thornton R."/>
            <person name="Coyle M."/>
            <person name="Francisco L."/>
            <person name="Jackson L."/>
            <person name="Javaid M."/>
            <person name="Korchina V."/>
            <person name="Kovar C."/>
            <person name="Mata R."/>
            <person name="Mathew T."/>
            <person name="Ngo R."/>
            <person name="Nguyen L."/>
            <person name="Nguyen N."/>
            <person name="Okwuonu G."/>
            <person name="Ongeri F."/>
            <person name="Pham C."/>
            <person name="Simmons D."/>
            <person name="Wilczek-Boney K."/>
            <person name="Hale W."/>
            <person name="Jakkamsetti A."/>
            <person name="Pham P."/>
            <person name="Ruth R."/>
            <person name="San Lucas F."/>
            <person name="Warren J."/>
            <person name="Zhang J."/>
            <person name="Zhao Z."/>
            <person name="Zhou C."/>
            <person name="Zhu D."/>
            <person name="Lee S."/>
            <person name="Bess C."/>
            <person name="Blankenburg K."/>
            <person name="Forbes L."/>
            <person name="Fu Q."/>
            <person name="Gubbala S."/>
            <person name="Hirani K."/>
            <person name="Jayaseelan J.C."/>
            <person name="Lara F."/>
            <person name="Munidasa M."/>
            <person name="Palculict T."/>
            <person name="Patil S."/>
            <person name="Pu L.-L."/>
            <person name="Saada N."/>
            <person name="Tang L."/>
            <person name="Weissenberger G."/>
            <person name="Zhu Y."/>
            <person name="Hemphill L."/>
            <person name="Shang Y."/>
            <person name="Youmans B."/>
            <person name="Ayvaz T."/>
            <person name="Ross M."/>
            <person name="Santibanez J."/>
            <person name="Aqrawi P."/>
            <person name="Gross S."/>
            <person name="Joshi V."/>
            <person name="Fowler G."/>
            <person name="Nazareth L."/>
            <person name="Reid J."/>
            <person name="Worley K."/>
            <person name="Petrosino J."/>
            <person name="Highlander S."/>
            <person name="Gibbs R."/>
        </authorList>
    </citation>
    <scope>NUCLEOTIDE SEQUENCE [LARGE SCALE GENOMIC DNA]</scope>
    <source>
        <strain evidence="2">ATCC 33030</strain>
    </source>
</reference>
<dbReference type="InterPro" id="IPR018114">
    <property type="entry name" value="TRYPSIN_HIS"/>
</dbReference>
<feature type="chain" id="PRO_5003107998" description="Tat pathway signal sequence domain protein" evidence="1">
    <location>
        <begin position="32"/>
        <end position="258"/>
    </location>
</feature>
<dbReference type="Proteomes" id="UP000004208">
    <property type="component" value="Unassembled WGS sequence"/>
</dbReference>
<dbReference type="Gene3D" id="2.40.10.10">
    <property type="entry name" value="Trypsin-like serine proteases"/>
    <property type="match status" value="2"/>
</dbReference>
<name>D7W9B2_9CORY</name>
<evidence type="ECO:0000256" key="1">
    <source>
        <dbReference type="SAM" id="SignalP"/>
    </source>
</evidence>
<dbReference type="GO" id="GO:0006508">
    <property type="term" value="P:proteolysis"/>
    <property type="evidence" value="ECO:0007669"/>
    <property type="project" value="InterPro"/>
</dbReference>
<dbReference type="EMBL" id="ACLJ02000001">
    <property type="protein sequence ID" value="EFK55392.1"/>
    <property type="molecule type" value="Genomic_DNA"/>
</dbReference>
<comment type="caution">
    <text evidence="2">The sequence shown here is derived from an EMBL/GenBank/DDBJ whole genome shotgun (WGS) entry which is preliminary data.</text>
</comment>
<keyword evidence="1" id="KW-0732">Signal</keyword>
<evidence type="ECO:0000313" key="3">
    <source>
        <dbReference type="Proteomes" id="UP000004208"/>
    </source>
</evidence>
<feature type="signal peptide" evidence="1">
    <location>
        <begin position="1"/>
        <end position="31"/>
    </location>
</feature>
<sequence length="258" mass="26782">MTSRFSRFRRAVISAMATVVAVACGVAPASAAPVYAGDKIEIHYSNGAKALCSLNSVAHRDGAKYGITAGHCLMPIDGGRPIRVYSSDGAVIASNMADSGYVFDQGGLNVGLKGFTSDSFRDYSWFRLDPHVTDAGKTRGGNLTLGLDSGMDHNLTQFARSINPDRAIGGRLPVSAVAPGQIVCKDGARSSRTCGPVVSTNVHTGEIVALLLNFTGDSGAPVWITGRDGRAYIVGVISGGVGPFELIDASLPLPAGLR</sequence>
<accession>D7W9B2</accession>